<organism evidence="3 4">
    <name type="scientific">Butyrivibrio hungatei</name>
    <dbReference type="NCBI Taxonomy" id="185008"/>
    <lineage>
        <taxon>Bacteria</taxon>
        <taxon>Bacillati</taxon>
        <taxon>Bacillota</taxon>
        <taxon>Clostridia</taxon>
        <taxon>Lachnospirales</taxon>
        <taxon>Lachnospiraceae</taxon>
        <taxon>Butyrivibrio</taxon>
    </lineage>
</organism>
<dbReference type="SUPFAM" id="SSF111283">
    <property type="entry name" value="Putative modulator of DNA gyrase, PmbA/TldD"/>
    <property type="match status" value="1"/>
</dbReference>
<dbReference type="RefSeq" id="WP_071176855.1">
    <property type="nucleotide sequence ID" value="NZ_CP017831.1"/>
</dbReference>
<accession>A0A1D9P3R8</accession>
<sequence length="477" mass="52208">MKARFSSYLTGIAPGLKKLIDLLGKSYDYVSVLSTDSVGFSMSASQRMKSITGNTLMTERGTVVRVYKDGLYSEYSFNLFDNDDVDKLADKIKSTLDLQLEVLKATNTKVFDTAKLDDDKEELFVEMETEKLPEETDLNALMQKLQGFSDKAVALSEEIIDCTLRAQSTHVCKMFLTANRDLRQSYVYSEGAVMLVGARNGRTDMAYNGISDREGPSIFDDLSAEIDKSYKELMDNLGADKVIPGEYEIITTPEVSGLIAHEAFGHGVEMDMFVKKRALGAEYIGKRVGSDLVTMHEGANCVKDVASYAFDDEGTLAGDVIEIDKGILKTGVCDALAALRLGIKPTGNGKRENFEHKVYTRMTNTMFDKGNSTKEEMIASVKKGYLLSGMFSGMEDPKHWGIQCIIARGYEIIDGKLTGKVVAPVVLTGYVPDLLGSISMASNDYVSFGTGACGKGYKEWAKVSDGGPYLKAVARLG</sequence>
<comment type="similarity">
    <text evidence="1">Belongs to the peptidase U62 family.</text>
</comment>
<dbReference type="Pfam" id="PF19289">
    <property type="entry name" value="PmbA_TldD_3rd"/>
    <property type="match status" value="1"/>
</dbReference>
<dbReference type="PANTHER" id="PTHR30624:SF4">
    <property type="entry name" value="METALLOPROTEASE TLDD"/>
    <property type="match status" value="1"/>
</dbReference>
<evidence type="ECO:0000259" key="2">
    <source>
        <dbReference type="Pfam" id="PF19289"/>
    </source>
</evidence>
<dbReference type="Proteomes" id="UP000179284">
    <property type="component" value="Chromosome I"/>
</dbReference>
<reference evidence="4" key="1">
    <citation type="submission" date="2016-10" db="EMBL/GenBank/DDBJ databases">
        <title>The complete genome sequence of the rumen bacterium Butyrivibrio hungatei MB2003.</title>
        <authorList>
            <person name="Palevich N."/>
            <person name="Kelly W.J."/>
            <person name="Leahy S.C."/>
            <person name="Altermann E."/>
            <person name="Rakonjac J."/>
            <person name="Attwood G.T."/>
        </authorList>
    </citation>
    <scope>NUCLEOTIDE SEQUENCE [LARGE SCALE GENOMIC DNA]</scope>
    <source>
        <strain evidence="4">MB2003</strain>
    </source>
</reference>
<protein>
    <submittedName>
        <fullName evidence="3">TldD/PmbA family protein</fullName>
    </submittedName>
</protein>
<gene>
    <name evidence="3" type="ORF">bhn_I2205</name>
</gene>
<dbReference type="InterPro" id="IPR036059">
    <property type="entry name" value="TldD/PmbA_sf"/>
</dbReference>
<evidence type="ECO:0000256" key="1">
    <source>
        <dbReference type="ARBA" id="ARBA00005836"/>
    </source>
</evidence>
<dbReference type="OrthoDB" id="9803213at2"/>
<dbReference type="InterPro" id="IPR045569">
    <property type="entry name" value="Metalloprtase-TldD/E_C"/>
</dbReference>
<dbReference type="GO" id="GO:0008237">
    <property type="term" value="F:metallopeptidase activity"/>
    <property type="evidence" value="ECO:0007669"/>
    <property type="project" value="InterPro"/>
</dbReference>
<dbReference type="GO" id="GO:0005829">
    <property type="term" value="C:cytosol"/>
    <property type="evidence" value="ECO:0007669"/>
    <property type="project" value="TreeGrafter"/>
</dbReference>
<dbReference type="InterPro" id="IPR051463">
    <property type="entry name" value="Peptidase_U62_metallo"/>
</dbReference>
<dbReference type="KEGG" id="bhu:bhn_I2205"/>
<feature type="domain" description="Metalloprotease TldD/E C-terminal" evidence="2">
    <location>
        <begin position="244"/>
        <end position="462"/>
    </location>
</feature>
<dbReference type="AlphaFoldDB" id="A0A1D9P3R8"/>
<keyword evidence="4" id="KW-1185">Reference proteome</keyword>
<proteinExistence type="inferred from homology"/>
<evidence type="ECO:0000313" key="3">
    <source>
        <dbReference type="EMBL" id="AOZ97238.1"/>
    </source>
</evidence>
<evidence type="ECO:0000313" key="4">
    <source>
        <dbReference type="Proteomes" id="UP000179284"/>
    </source>
</evidence>
<dbReference type="PANTHER" id="PTHR30624">
    <property type="entry name" value="UNCHARACTERIZED PROTEIN TLDD AND PMBA"/>
    <property type="match status" value="1"/>
</dbReference>
<name>A0A1D9P3R8_9FIRM</name>
<dbReference type="EMBL" id="CP017831">
    <property type="protein sequence ID" value="AOZ97238.1"/>
    <property type="molecule type" value="Genomic_DNA"/>
</dbReference>
<dbReference type="GO" id="GO:0006508">
    <property type="term" value="P:proteolysis"/>
    <property type="evidence" value="ECO:0007669"/>
    <property type="project" value="InterPro"/>
</dbReference>